<evidence type="ECO:0000313" key="3">
    <source>
        <dbReference type="Proteomes" id="UP000326396"/>
    </source>
</evidence>
<evidence type="ECO:0000259" key="1">
    <source>
        <dbReference type="Pfam" id="PF01425"/>
    </source>
</evidence>
<dbReference type="PANTHER" id="PTHR42678:SF34">
    <property type="entry name" value="OS04G0183300 PROTEIN"/>
    <property type="match status" value="1"/>
</dbReference>
<dbReference type="SUPFAM" id="SSF75304">
    <property type="entry name" value="Amidase signature (AS) enzymes"/>
    <property type="match status" value="1"/>
</dbReference>
<dbReference type="Proteomes" id="UP000326396">
    <property type="component" value="Linkage Group LG10"/>
</dbReference>
<accession>A0A5N6PYC2</accession>
<feature type="domain" description="Amidase" evidence="1">
    <location>
        <begin position="113"/>
        <end position="512"/>
    </location>
</feature>
<dbReference type="EMBL" id="SZYD01000002">
    <property type="protein sequence ID" value="KAD7117590.1"/>
    <property type="molecule type" value="Genomic_DNA"/>
</dbReference>
<gene>
    <name evidence="2" type="ORF">E3N88_04858</name>
</gene>
<dbReference type="PANTHER" id="PTHR42678">
    <property type="entry name" value="AMIDASE"/>
    <property type="match status" value="1"/>
</dbReference>
<comment type="caution">
    <text evidence="2">The sequence shown here is derived from an EMBL/GenBank/DDBJ whole genome shotgun (WGS) entry which is preliminary data.</text>
</comment>
<organism evidence="2 3">
    <name type="scientific">Mikania micrantha</name>
    <name type="common">bitter vine</name>
    <dbReference type="NCBI Taxonomy" id="192012"/>
    <lineage>
        <taxon>Eukaryota</taxon>
        <taxon>Viridiplantae</taxon>
        <taxon>Streptophyta</taxon>
        <taxon>Embryophyta</taxon>
        <taxon>Tracheophyta</taxon>
        <taxon>Spermatophyta</taxon>
        <taxon>Magnoliopsida</taxon>
        <taxon>eudicotyledons</taxon>
        <taxon>Gunneridae</taxon>
        <taxon>Pentapetalae</taxon>
        <taxon>asterids</taxon>
        <taxon>campanulids</taxon>
        <taxon>Asterales</taxon>
        <taxon>Asteraceae</taxon>
        <taxon>Asteroideae</taxon>
        <taxon>Heliantheae alliance</taxon>
        <taxon>Eupatorieae</taxon>
        <taxon>Mikania</taxon>
    </lineage>
</organism>
<name>A0A5N6PYC2_9ASTR</name>
<dbReference type="Gene3D" id="3.90.1300.10">
    <property type="entry name" value="Amidase signature (AS) domain"/>
    <property type="match status" value="1"/>
</dbReference>
<keyword evidence="3" id="KW-1185">Reference proteome</keyword>
<reference evidence="2 3" key="1">
    <citation type="submission" date="2019-05" db="EMBL/GenBank/DDBJ databases">
        <title>Mikania micrantha, genome provides insights into the molecular mechanism of rapid growth.</title>
        <authorList>
            <person name="Liu B."/>
        </authorList>
    </citation>
    <scope>NUCLEOTIDE SEQUENCE [LARGE SCALE GENOMIC DNA]</scope>
    <source>
        <strain evidence="2">NLD-2019</strain>
        <tissue evidence="2">Leaf</tissue>
    </source>
</reference>
<dbReference type="AlphaFoldDB" id="A0A5N6PYC2"/>
<evidence type="ECO:0000313" key="2">
    <source>
        <dbReference type="EMBL" id="KAD7117590.1"/>
    </source>
</evidence>
<proteinExistence type="predicted"/>
<dbReference type="Pfam" id="PF01425">
    <property type="entry name" value="Amidase"/>
    <property type="match status" value="1"/>
</dbReference>
<sequence>MSQESRALAASLPDATLLKLNRSSALWLVLRSLGLRRRLICNKVHNFTYHSFNNHAPLNHYQDAQEDVSSGFLDDSAVADHERCRKLDFVIQEATIDEIQAAFKQNKLTSKNLVQFYIQQIRKLNPIYKAVIEVNPDAVHQAVKADQERKAKVPKSGVGLHGIPVLIKDNIATKDKMNTTAGSYALLRSVVARDAGVVKKLRDSGAVILGKASMSEWAHYRSTNAPSGWNARAKQAVNPYVATLDPCGSSTGSAISVAANMVSVSLGTETDGSIICPSSANSIVGIKPTVGLTSRAGVIPISHRQDTVGPMCRTVTDAVYVLDAIVGYDKNDAVATRKASKYIPKSGYLKHLKLGGLKGKRLGIMRTYPLFGFGNDTETLNKFEKHFDTLRQNGAILIENLEIINFNHILILFNGEDIALAAEFKVALNAYLKELVTSPVRSLADVIAFNNKYADLEKIKEYPQDLFLAAEKTNGIGKFEKEALMNLTKASKYGFEKLMIDNKLDALVTPYAQGSGVLAIGGYPGISVPAGYDKNGDPYGICFGGLKGSEPTLIEVAYGFEQATNLRKPPPMP</sequence>
<dbReference type="InterPro" id="IPR036928">
    <property type="entry name" value="AS_sf"/>
</dbReference>
<protein>
    <recommendedName>
        <fullName evidence="1">Amidase domain-containing protein</fullName>
    </recommendedName>
</protein>
<dbReference type="OrthoDB" id="566138at2759"/>
<dbReference type="InterPro" id="IPR023631">
    <property type="entry name" value="Amidase_dom"/>
</dbReference>